<dbReference type="OrthoDB" id="9807509at2"/>
<evidence type="ECO:0000313" key="4">
    <source>
        <dbReference type="EMBL" id="SFK68580.1"/>
    </source>
</evidence>
<feature type="binding site" evidence="3">
    <location>
        <position position="50"/>
    </location>
    <ligand>
        <name>a divalent metal cation</name>
        <dbReference type="ChEBI" id="CHEBI:60240"/>
    </ligand>
</feature>
<dbReference type="STRING" id="1612308.SAMN05444581_11525"/>
<protein>
    <submittedName>
        <fullName evidence="4">Uncharacterized damage-inducible protein DinB (Forms a four-helix bundle)</fullName>
    </submittedName>
</protein>
<dbReference type="Proteomes" id="UP000198755">
    <property type="component" value="Unassembled WGS sequence"/>
</dbReference>
<evidence type="ECO:0000256" key="1">
    <source>
        <dbReference type="ARBA" id="ARBA00008635"/>
    </source>
</evidence>
<keyword evidence="2 3" id="KW-0479">Metal-binding</keyword>
<gene>
    <name evidence="4" type="ORF">SAMN05444581_11525</name>
</gene>
<feature type="binding site" evidence="3">
    <location>
        <position position="141"/>
    </location>
    <ligand>
        <name>a divalent metal cation</name>
        <dbReference type="ChEBI" id="CHEBI:60240"/>
    </ligand>
</feature>
<keyword evidence="5" id="KW-1185">Reference proteome</keyword>
<dbReference type="EMBL" id="FOSN01000015">
    <property type="protein sequence ID" value="SFK68580.1"/>
    <property type="molecule type" value="Genomic_DNA"/>
</dbReference>
<dbReference type="InterPro" id="IPR034660">
    <property type="entry name" value="DinB/YfiT-like"/>
</dbReference>
<reference evidence="4 5" key="1">
    <citation type="submission" date="2016-10" db="EMBL/GenBank/DDBJ databases">
        <authorList>
            <person name="de Groot N.N."/>
        </authorList>
    </citation>
    <scope>NUCLEOTIDE SEQUENCE [LARGE SCALE GENOMIC DNA]</scope>
    <source>
        <strain evidence="4 5">NE2</strain>
    </source>
</reference>
<feature type="binding site" evidence="3">
    <location>
        <position position="137"/>
    </location>
    <ligand>
        <name>a divalent metal cation</name>
        <dbReference type="ChEBI" id="CHEBI:60240"/>
    </ligand>
</feature>
<dbReference type="SUPFAM" id="SSF109854">
    <property type="entry name" value="DinB/YfiT-like putative metalloenzymes"/>
    <property type="match status" value="1"/>
</dbReference>
<dbReference type="Pfam" id="PF05163">
    <property type="entry name" value="DinB"/>
    <property type="match status" value="1"/>
</dbReference>
<comment type="similarity">
    <text evidence="1">Belongs to the DinB family.</text>
</comment>
<dbReference type="GO" id="GO:0046872">
    <property type="term" value="F:metal ion binding"/>
    <property type="evidence" value="ECO:0007669"/>
    <property type="project" value="UniProtKB-KW"/>
</dbReference>
<dbReference type="RefSeq" id="WP_091685093.1">
    <property type="nucleotide sequence ID" value="NZ_FOSN01000015.1"/>
</dbReference>
<dbReference type="PANTHER" id="PTHR37302">
    <property type="entry name" value="SLR1116 PROTEIN"/>
    <property type="match status" value="1"/>
</dbReference>
<accession>A0A1I4BJN4</accession>
<evidence type="ECO:0000256" key="2">
    <source>
        <dbReference type="ARBA" id="ARBA00022723"/>
    </source>
</evidence>
<evidence type="ECO:0000256" key="3">
    <source>
        <dbReference type="PIRSR" id="PIRSR607837-1"/>
    </source>
</evidence>
<dbReference type="PANTHER" id="PTHR37302:SF1">
    <property type="entry name" value="PROTEIN DINB"/>
    <property type="match status" value="1"/>
</dbReference>
<evidence type="ECO:0000313" key="5">
    <source>
        <dbReference type="Proteomes" id="UP000198755"/>
    </source>
</evidence>
<name>A0A1I4BJN4_9HYPH</name>
<organism evidence="4 5">
    <name type="scientific">Methylocapsa palsarum</name>
    <dbReference type="NCBI Taxonomy" id="1612308"/>
    <lineage>
        <taxon>Bacteria</taxon>
        <taxon>Pseudomonadati</taxon>
        <taxon>Pseudomonadota</taxon>
        <taxon>Alphaproteobacteria</taxon>
        <taxon>Hyphomicrobiales</taxon>
        <taxon>Beijerinckiaceae</taxon>
        <taxon>Methylocapsa</taxon>
    </lineage>
</organism>
<dbReference type="InterPro" id="IPR007837">
    <property type="entry name" value="DinB"/>
</dbReference>
<proteinExistence type="inferred from homology"/>
<dbReference type="Gene3D" id="1.20.120.450">
    <property type="entry name" value="dinb family like domain"/>
    <property type="match status" value="1"/>
</dbReference>
<sequence length="174" mass="19627">MIHPAFAQTLARYNRWQNRSLYTAADGLSDVERRKDRGAFFKSIFGTLNHILWADAMWMSRVSDGLKPDRSLSQSPEFCADWNALKQARAEADQRLVAWADGLDEAWLAGDLSWRSGALNKDLVNPRWLIVVHMFNHQTHHRGQVHAMLTAAGARPEDTDLPFAPPSAGVFLES</sequence>
<dbReference type="AlphaFoldDB" id="A0A1I4BJN4"/>